<reference evidence="2 3" key="1">
    <citation type="journal article" date="2019" name="Commun. Biol.">
        <title>The bagworm genome reveals a unique fibroin gene that provides high tensile strength.</title>
        <authorList>
            <person name="Kono N."/>
            <person name="Nakamura H."/>
            <person name="Ohtoshi R."/>
            <person name="Tomita M."/>
            <person name="Numata K."/>
            <person name="Arakawa K."/>
        </authorList>
    </citation>
    <scope>NUCLEOTIDE SEQUENCE [LARGE SCALE GENOMIC DNA]</scope>
</reference>
<feature type="compositionally biased region" description="Basic and acidic residues" evidence="1">
    <location>
        <begin position="35"/>
        <end position="48"/>
    </location>
</feature>
<evidence type="ECO:0000313" key="2">
    <source>
        <dbReference type="EMBL" id="GBP35745.1"/>
    </source>
</evidence>
<dbReference type="EMBL" id="BGZK01000308">
    <property type="protein sequence ID" value="GBP35745.1"/>
    <property type="molecule type" value="Genomic_DNA"/>
</dbReference>
<organism evidence="2 3">
    <name type="scientific">Eumeta variegata</name>
    <name type="common">Bagworm moth</name>
    <name type="synonym">Eumeta japonica</name>
    <dbReference type="NCBI Taxonomy" id="151549"/>
    <lineage>
        <taxon>Eukaryota</taxon>
        <taxon>Metazoa</taxon>
        <taxon>Ecdysozoa</taxon>
        <taxon>Arthropoda</taxon>
        <taxon>Hexapoda</taxon>
        <taxon>Insecta</taxon>
        <taxon>Pterygota</taxon>
        <taxon>Neoptera</taxon>
        <taxon>Endopterygota</taxon>
        <taxon>Lepidoptera</taxon>
        <taxon>Glossata</taxon>
        <taxon>Ditrysia</taxon>
        <taxon>Tineoidea</taxon>
        <taxon>Psychidae</taxon>
        <taxon>Oiketicinae</taxon>
        <taxon>Eumeta</taxon>
    </lineage>
</organism>
<protein>
    <submittedName>
        <fullName evidence="2">Uncharacterized protein</fullName>
    </submittedName>
</protein>
<accession>A0A4C1VDP6</accession>
<feature type="region of interest" description="Disordered" evidence="1">
    <location>
        <begin position="35"/>
        <end position="59"/>
    </location>
</feature>
<gene>
    <name evidence="2" type="ORF">EVAR_82680_1</name>
</gene>
<dbReference type="Proteomes" id="UP000299102">
    <property type="component" value="Unassembled WGS sequence"/>
</dbReference>
<name>A0A4C1VDP6_EUMVA</name>
<evidence type="ECO:0000256" key="1">
    <source>
        <dbReference type="SAM" id="MobiDB-lite"/>
    </source>
</evidence>
<comment type="caution">
    <text evidence="2">The sequence shown here is derived from an EMBL/GenBank/DDBJ whole genome shotgun (WGS) entry which is preliminary data.</text>
</comment>
<dbReference type="AlphaFoldDB" id="A0A4C1VDP6"/>
<keyword evidence="3" id="KW-1185">Reference proteome</keyword>
<sequence length="122" mass="14197">MWSPLPKEDRNSREVTSALPAPWTGIEYLMEGVMERSKRSGETKEKRGNAGKVGHLKSHSPDELQQWKVLLHLCIPLERSNRPISFYYLSQHGSTIFVNLFSNSETTDWNLMEYLHFFKISK</sequence>
<evidence type="ECO:0000313" key="3">
    <source>
        <dbReference type="Proteomes" id="UP000299102"/>
    </source>
</evidence>
<proteinExistence type="predicted"/>